<evidence type="ECO:0000313" key="3">
    <source>
        <dbReference type="EMBL" id="ONK75415.1"/>
    </source>
</evidence>
<dbReference type="InterPro" id="IPR011333">
    <property type="entry name" value="SKP1/BTB/POZ_sf"/>
</dbReference>
<dbReference type="PANTHER" id="PTHR32370">
    <property type="entry name" value="OS12G0117600 PROTEIN"/>
    <property type="match status" value="1"/>
</dbReference>
<accession>A0A5P1FAM3</accession>
<evidence type="ECO:0000256" key="1">
    <source>
        <dbReference type="ARBA" id="ARBA00004906"/>
    </source>
</evidence>
<dbReference type="SUPFAM" id="SSF54695">
    <property type="entry name" value="POZ domain"/>
    <property type="match status" value="1"/>
</dbReference>
<name>A0A5P1FAM3_ASPOF</name>
<proteinExistence type="predicted"/>
<gene>
    <name evidence="3" type="ORF">A4U43_C03F16610</name>
</gene>
<feature type="region of interest" description="Disordered" evidence="2">
    <location>
        <begin position="1"/>
        <end position="27"/>
    </location>
</feature>
<reference evidence="4" key="1">
    <citation type="journal article" date="2017" name="Nat. Commun.">
        <title>The asparagus genome sheds light on the origin and evolution of a young Y chromosome.</title>
        <authorList>
            <person name="Harkess A."/>
            <person name="Zhou J."/>
            <person name="Xu C."/>
            <person name="Bowers J.E."/>
            <person name="Van der Hulst R."/>
            <person name="Ayyampalayam S."/>
            <person name="Mercati F."/>
            <person name="Riccardi P."/>
            <person name="McKain M.R."/>
            <person name="Kakrana A."/>
            <person name="Tang H."/>
            <person name="Ray J."/>
            <person name="Groenendijk J."/>
            <person name="Arikit S."/>
            <person name="Mathioni S.M."/>
            <person name="Nakano M."/>
            <person name="Shan H."/>
            <person name="Telgmann-Rauber A."/>
            <person name="Kanno A."/>
            <person name="Yue Z."/>
            <person name="Chen H."/>
            <person name="Li W."/>
            <person name="Chen Y."/>
            <person name="Xu X."/>
            <person name="Zhang Y."/>
            <person name="Luo S."/>
            <person name="Chen H."/>
            <person name="Gao J."/>
            <person name="Mao Z."/>
            <person name="Pires J.C."/>
            <person name="Luo M."/>
            <person name="Kudrna D."/>
            <person name="Wing R.A."/>
            <person name="Meyers B.C."/>
            <person name="Yi K."/>
            <person name="Kong H."/>
            <person name="Lavrijsen P."/>
            <person name="Sunseri F."/>
            <person name="Falavigna A."/>
            <person name="Ye Y."/>
            <person name="Leebens-Mack J.H."/>
            <person name="Chen G."/>
        </authorList>
    </citation>
    <scope>NUCLEOTIDE SEQUENCE [LARGE SCALE GENOMIC DNA]</scope>
    <source>
        <strain evidence="4">cv. DH0086</strain>
    </source>
</reference>
<evidence type="ECO:0008006" key="5">
    <source>
        <dbReference type="Google" id="ProtNLM"/>
    </source>
</evidence>
<dbReference type="Proteomes" id="UP000243459">
    <property type="component" value="Chromosome 3"/>
</dbReference>
<evidence type="ECO:0000313" key="4">
    <source>
        <dbReference type="Proteomes" id="UP000243459"/>
    </source>
</evidence>
<keyword evidence="4" id="KW-1185">Reference proteome</keyword>
<comment type="pathway">
    <text evidence="1">Protein modification; protein ubiquitination.</text>
</comment>
<sequence length="136" mass="14401">MATAGDIEMPPAPVTPPTPTDGVNRSLANGNAAVGRWKQEWSCGDEMSLETGAELRSCGAAEKTTKPARFLLVSMSGKIRKLISASSRDSKPTRITIQNMPGGPESFELAAKFCYGLNIDLTVANAATLRCAAHHL</sequence>
<dbReference type="EMBL" id="CM007383">
    <property type="protein sequence ID" value="ONK75415.1"/>
    <property type="molecule type" value="Genomic_DNA"/>
</dbReference>
<organism evidence="3 4">
    <name type="scientific">Asparagus officinalis</name>
    <name type="common">Garden asparagus</name>
    <dbReference type="NCBI Taxonomy" id="4686"/>
    <lineage>
        <taxon>Eukaryota</taxon>
        <taxon>Viridiplantae</taxon>
        <taxon>Streptophyta</taxon>
        <taxon>Embryophyta</taxon>
        <taxon>Tracheophyta</taxon>
        <taxon>Spermatophyta</taxon>
        <taxon>Magnoliopsida</taxon>
        <taxon>Liliopsida</taxon>
        <taxon>Asparagales</taxon>
        <taxon>Asparagaceae</taxon>
        <taxon>Asparagoideae</taxon>
        <taxon>Asparagus</taxon>
    </lineage>
</organism>
<evidence type="ECO:0000256" key="2">
    <source>
        <dbReference type="SAM" id="MobiDB-lite"/>
    </source>
</evidence>
<dbReference type="InterPro" id="IPR043454">
    <property type="entry name" value="NPH3/RPT2-like"/>
</dbReference>
<dbReference type="AlphaFoldDB" id="A0A5P1FAM3"/>
<dbReference type="Gramene" id="ONK75415">
    <property type="protein sequence ID" value="ONK75415"/>
    <property type="gene ID" value="A4U43_C03F16610"/>
</dbReference>
<feature type="compositionally biased region" description="Pro residues" evidence="2">
    <location>
        <begin position="10"/>
        <end position="19"/>
    </location>
</feature>
<protein>
    <recommendedName>
        <fullName evidence="5">BTB domain-containing protein</fullName>
    </recommendedName>
</protein>